<evidence type="ECO:0000313" key="1">
    <source>
        <dbReference type="EMBL" id="MCI4676725.1"/>
    </source>
</evidence>
<organism evidence="1 2">
    <name type="scientific">Candidatus Mycolicibacterium alkanivorans</name>
    <dbReference type="NCBI Taxonomy" id="2954114"/>
    <lineage>
        <taxon>Bacteria</taxon>
        <taxon>Bacillati</taxon>
        <taxon>Actinomycetota</taxon>
        <taxon>Actinomycetes</taxon>
        <taxon>Mycobacteriales</taxon>
        <taxon>Mycobacteriaceae</taxon>
        <taxon>Mycolicibacterium</taxon>
    </lineage>
</organism>
<comment type="caution">
    <text evidence="1">The sequence shown here is derived from an EMBL/GenBank/DDBJ whole genome shotgun (WGS) entry which is preliminary data.</text>
</comment>
<accession>A0ABS9YZT8</accession>
<dbReference type="EMBL" id="JAIVFL010000001">
    <property type="protein sequence ID" value="MCI4676725.1"/>
    <property type="molecule type" value="Genomic_DNA"/>
</dbReference>
<protein>
    <submittedName>
        <fullName evidence="1">Uncharacterized protein</fullName>
    </submittedName>
</protein>
<gene>
    <name evidence="1" type="ORF">K9U37_18305</name>
</gene>
<dbReference type="Proteomes" id="UP001139068">
    <property type="component" value="Unassembled WGS sequence"/>
</dbReference>
<proteinExistence type="predicted"/>
<reference evidence="1" key="1">
    <citation type="journal article" date="2022" name="ISME J.">
        <title>Identification of active gaseous-alkane degraders at natural gas seeps.</title>
        <authorList>
            <person name="Farhan Ul Haque M."/>
            <person name="Hernandez M."/>
            <person name="Crombie A.T."/>
            <person name="Murrell J.C."/>
        </authorList>
    </citation>
    <scope>NUCLEOTIDE SEQUENCE</scope>
    <source>
        <strain evidence="1">ANDR5</strain>
    </source>
</reference>
<evidence type="ECO:0000313" key="2">
    <source>
        <dbReference type="Proteomes" id="UP001139068"/>
    </source>
</evidence>
<dbReference type="RefSeq" id="WP_243073501.1">
    <property type="nucleotide sequence ID" value="NZ_JAIVFL010000001.1"/>
</dbReference>
<sequence>MEFTRPEHLSPLLAEMDAFIEAEIKPLEADHCRRSSAAATTPTWICWHESTGDDMTNLHNLLADPATAGVWNLVPARSSVRFKNKTLWGLVAVNGEFTDVSGDGQITVDRSSFGVSGNMFGMMPTTTTLIADLVFAKA</sequence>
<keyword evidence="2" id="KW-1185">Reference proteome</keyword>
<name>A0ABS9YZT8_9MYCO</name>